<dbReference type="EMBL" id="FONV01000002">
    <property type="protein sequence ID" value="SFE59826.1"/>
    <property type="molecule type" value="Genomic_DNA"/>
</dbReference>
<dbReference type="InterPro" id="IPR025445">
    <property type="entry name" value="DUF4191"/>
</dbReference>
<dbReference type="AlphaFoldDB" id="A0A1I2BUJ9"/>
<feature type="region of interest" description="Disordered" evidence="1">
    <location>
        <begin position="238"/>
        <end position="264"/>
    </location>
</feature>
<evidence type="ECO:0008006" key="5">
    <source>
        <dbReference type="Google" id="ProtNLM"/>
    </source>
</evidence>
<accession>A0A1I2BUJ9</accession>
<protein>
    <recommendedName>
        <fullName evidence="5">DUF4191 domain-containing protein</fullName>
    </recommendedName>
</protein>
<gene>
    <name evidence="3" type="ORF">SAMN05421541_102539</name>
</gene>
<dbReference type="Pfam" id="PF13829">
    <property type="entry name" value="DUF4191"/>
    <property type="match status" value="1"/>
</dbReference>
<keyword evidence="2" id="KW-0472">Membrane</keyword>
<dbReference type="STRING" id="35752.SAMN05421541_102539"/>
<evidence type="ECO:0000256" key="2">
    <source>
        <dbReference type="SAM" id="Phobius"/>
    </source>
</evidence>
<feature type="transmembrane region" description="Helical" evidence="2">
    <location>
        <begin position="91"/>
        <end position="110"/>
    </location>
</feature>
<evidence type="ECO:0000313" key="3">
    <source>
        <dbReference type="EMBL" id="SFE59826.1"/>
    </source>
</evidence>
<reference evidence="3 4" key="1">
    <citation type="submission" date="2016-10" db="EMBL/GenBank/DDBJ databases">
        <authorList>
            <person name="de Groot N.N."/>
        </authorList>
    </citation>
    <scope>NUCLEOTIDE SEQUENCE [LARGE SCALE GENOMIC DNA]</scope>
    <source>
        <strain evidence="3 4">DSM 43019</strain>
    </source>
</reference>
<evidence type="ECO:0000313" key="4">
    <source>
        <dbReference type="Proteomes" id="UP000199645"/>
    </source>
</evidence>
<feature type="transmembrane region" description="Helical" evidence="2">
    <location>
        <begin position="64"/>
        <end position="85"/>
    </location>
</feature>
<keyword evidence="2" id="KW-1133">Transmembrane helix</keyword>
<dbReference type="Proteomes" id="UP000199645">
    <property type="component" value="Unassembled WGS sequence"/>
</dbReference>
<organism evidence="3 4">
    <name type="scientific">Actinoplanes philippinensis</name>
    <dbReference type="NCBI Taxonomy" id="35752"/>
    <lineage>
        <taxon>Bacteria</taxon>
        <taxon>Bacillati</taxon>
        <taxon>Actinomycetota</taxon>
        <taxon>Actinomycetes</taxon>
        <taxon>Micromonosporales</taxon>
        <taxon>Micromonosporaceae</taxon>
        <taxon>Actinoplanes</taxon>
    </lineage>
</organism>
<name>A0A1I2BUJ9_9ACTN</name>
<keyword evidence="2" id="KW-0812">Transmembrane</keyword>
<sequence>MGTAPHLFRCPLLAHGCRGPRDAVRYLSPTTLPGMAKPQEKVSVGERFKQIGQVFAFTAKQDKWFVPLVIGAVAIPVAITVTIVLLTGGWLWIPVGILFTLLAVLIVLNLRSNTAMMNVAEGQPGAAASLMENMRGDWRVRPAASSTTQFDMVHVVIGKPGVILLAEGDPQRVRSLLSQEKKRLVKVIGNAPIYDYVIGSAEGQLSIRKLRSTMLRLPRNLTGKDVNALDKRLGALMSRPQMPKGAIPKNMRPSKGAFRQQRPR</sequence>
<evidence type="ECO:0000256" key="1">
    <source>
        <dbReference type="SAM" id="MobiDB-lite"/>
    </source>
</evidence>
<proteinExistence type="predicted"/>
<keyword evidence="4" id="KW-1185">Reference proteome</keyword>